<evidence type="ECO:0000313" key="2">
    <source>
        <dbReference type="Proteomes" id="UP000324897"/>
    </source>
</evidence>
<dbReference type="Gene3D" id="3.20.20.190">
    <property type="entry name" value="Phosphatidylinositol (PI) phosphodiesterase"/>
    <property type="match status" value="3"/>
</dbReference>
<proteinExistence type="predicted"/>
<accession>A0A5J9SMA6</accession>
<organism evidence="1 2">
    <name type="scientific">Eragrostis curvula</name>
    <name type="common">weeping love grass</name>
    <dbReference type="NCBI Taxonomy" id="38414"/>
    <lineage>
        <taxon>Eukaryota</taxon>
        <taxon>Viridiplantae</taxon>
        <taxon>Streptophyta</taxon>
        <taxon>Embryophyta</taxon>
        <taxon>Tracheophyta</taxon>
        <taxon>Spermatophyta</taxon>
        <taxon>Magnoliopsida</taxon>
        <taxon>Liliopsida</taxon>
        <taxon>Poales</taxon>
        <taxon>Poaceae</taxon>
        <taxon>PACMAD clade</taxon>
        <taxon>Chloridoideae</taxon>
        <taxon>Eragrostideae</taxon>
        <taxon>Eragrostidinae</taxon>
        <taxon>Eragrostis</taxon>
    </lineage>
</organism>
<reference evidence="1 2" key="1">
    <citation type="journal article" date="2019" name="Sci. Rep.">
        <title>A high-quality genome of Eragrostis curvula grass provides insights into Poaceae evolution and supports new strategies to enhance forage quality.</title>
        <authorList>
            <person name="Carballo J."/>
            <person name="Santos B.A.C.M."/>
            <person name="Zappacosta D."/>
            <person name="Garbus I."/>
            <person name="Selva J.P."/>
            <person name="Gallo C.A."/>
            <person name="Diaz A."/>
            <person name="Albertini E."/>
            <person name="Caccamo M."/>
            <person name="Echenique V."/>
        </authorList>
    </citation>
    <scope>NUCLEOTIDE SEQUENCE [LARGE SCALE GENOMIC DNA]</scope>
    <source>
        <strain evidence="2">cv. Victoria</strain>
        <tissue evidence="1">Leaf</tissue>
    </source>
</reference>
<dbReference type="OrthoDB" id="7984201at2759"/>
<dbReference type="GO" id="GO:0006629">
    <property type="term" value="P:lipid metabolic process"/>
    <property type="evidence" value="ECO:0007669"/>
    <property type="project" value="InterPro"/>
</dbReference>
<dbReference type="AlphaFoldDB" id="A0A5J9SMA6"/>
<comment type="caution">
    <text evidence="1">The sequence shown here is derived from an EMBL/GenBank/DDBJ whole genome shotgun (WGS) entry which is preliminary data.</text>
</comment>
<dbReference type="CDD" id="cd08588">
    <property type="entry name" value="PI-PLCc_At5g67130_like"/>
    <property type="match status" value="2"/>
</dbReference>
<dbReference type="InterPro" id="IPR017946">
    <property type="entry name" value="PLC-like_Pdiesterase_TIM-brl"/>
</dbReference>
<evidence type="ECO:0000313" key="1">
    <source>
        <dbReference type="EMBL" id="TVU00094.1"/>
    </source>
</evidence>
<dbReference type="Gramene" id="TVU00094">
    <property type="protein sequence ID" value="TVU00094"/>
    <property type="gene ID" value="EJB05_54509"/>
</dbReference>
<name>A0A5J9SMA6_9POAL</name>
<sequence>MARRSIIGRQIAPCQGKSEESELRCTAQVAQFCFSVLYLEQLLLVLVGGPCSSEADCGSELYCYNCWIEFAGKRCIRTTVTNPFQIVDTSLPFNKYAFLTTHNSFSIHGEPSRTGVPRITLYNQEDSVTDQLNNGVRALMLDVYDFRDDIWLCHSKGGKCFDFTAFLGDSCSSEADCSSELYCYNCWVEFAGKRCVRTTVTNPFQIVDTSLPFNKYAFLTTHNSFSIHGEPSRTGVPRITLYNQEDSVTDQLNNGVRALMLDVYDFRDDIWLCHSKGGKCFDFTAFEPAIDTMREVASFLSSHPSEIVTLVLEDYVRSERGLPRLFRDAGLTQYWFPASRMPRRGEDWPRVRDMVARGHRLLVFTSARWKQAAEGIAYQWDYMVENQYGDGGMRPGVCRNRSESAAMDDRTRSLVLVNYFHTVPLRLTACVEHSRRLVDMLHTCHDAAGERWANFVAVDYYKRSDGGGAFAATDMLNGMLVCGRDDVRACKKRTLKDAFRDLLLHSKFSLGDSCSSEADCSSELYCYNCWVEFAGKRCVRTTVTNPFQIVDTSLPFNKYAFLTTHNSFSIHGEPSRTGVPRITLYNQEDSVTDQLNNGVRALMLDVYDFRDDIWLCHSKGGKCFDFTAFEPAIDTMREVASFLSSHPSEIVTLVLEDYVRSERGLPRLFRDAGLTQYWFPASRMPRRGEDWPRVRDMVARGHRLLVFTSARWKQAAEGIAYQWDYMVENQYGDGGMHPGACRNRSESAAMDDRARSLVLVNYFHTVPLGLTACVDHSLRLVDMLRTCHDAAGERWANFVAVDYYKRSDGGGAFAATDMLNGMLICGRDDVRACKKRTLKDAFRDLLGKLEVVWKAW</sequence>
<dbReference type="GO" id="GO:0008081">
    <property type="term" value="F:phosphoric diester hydrolase activity"/>
    <property type="evidence" value="ECO:0007669"/>
    <property type="project" value="InterPro"/>
</dbReference>
<dbReference type="PROSITE" id="PS50007">
    <property type="entry name" value="PIPLC_X_DOMAIN"/>
    <property type="match status" value="3"/>
</dbReference>
<dbReference type="SUPFAM" id="SSF51695">
    <property type="entry name" value="PLC-like phosphodiesterases"/>
    <property type="match status" value="3"/>
</dbReference>
<dbReference type="PANTHER" id="PTHR13593">
    <property type="match status" value="1"/>
</dbReference>
<protein>
    <recommendedName>
        <fullName evidence="3">Phosphatidylinositol-specific phospholipase C X domain-containing protein</fullName>
    </recommendedName>
</protein>
<dbReference type="EMBL" id="RWGY01000637">
    <property type="protein sequence ID" value="TVU00094.1"/>
    <property type="molecule type" value="Genomic_DNA"/>
</dbReference>
<dbReference type="PANTHER" id="PTHR13593:SF115">
    <property type="entry name" value="PHOSPHATIDYLINOSITOL-SPECIFIC PHOSPHOLIPASE C X DOMAIN-CONTAINING PROTEIN"/>
    <property type="match status" value="1"/>
</dbReference>
<dbReference type="Proteomes" id="UP000324897">
    <property type="component" value="Unassembled WGS sequence"/>
</dbReference>
<keyword evidence="2" id="KW-1185">Reference proteome</keyword>
<dbReference type="InterPro" id="IPR051057">
    <property type="entry name" value="PI-PLC_domain"/>
</dbReference>
<evidence type="ECO:0008006" key="3">
    <source>
        <dbReference type="Google" id="ProtNLM"/>
    </source>
</evidence>
<gene>
    <name evidence="1" type="ORF">EJB05_54509</name>
</gene>
<dbReference type="Pfam" id="PF26178">
    <property type="entry name" value="PI-PLC_cat"/>
    <property type="match status" value="3"/>
</dbReference>